<gene>
    <name evidence="8" type="ORF">FZ934_23960</name>
</gene>
<dbReference type="PROSITE" id="PS50042">
    <property type="entry name" value="CNMP_BINDING_3"/>
    <property type="match status" value="1"/>
</dbReference>
<dbReference type="GO" id="GO:0008381">
    <property type="term" value="F:mechanosensitive monoatomic ion channel activity"/>
    <property type="evidence" value="ECO:0007669"/>
    <property type="project" value="InterPro"/>
</dbReference>
<accession>A0A5Q0CH07</accession>
<dbReference type="Pfam" id="PF00924">
    <property type="entry name" value="MS_channel_2nd"/>
    <property type="match status" value="1"/>
</dbReference>
<evidence type="ECO:0000313" key="8">
    <source>
        <dbReference type="EMBL" id="QFY63339.1"/>
    </source>
</evidence>
<dbReference type="CDD" id="cd00038">
    <property type="entry name" value="CAP_ED"/>
    <property type="match status" value="1"/>
</dbReference>
<evidence type="ECO:0000256" key="4">
    <source>
        <dbReference type="ARBA" id="ARBA00022989"/>
    </source>
</evidence>
<keyword evidence="9" id="KW-1185">Reference proteome</keyword>
<dbReference type="OrthoDB" id="9775207at2"/>
<keyword evidence="4 6" id="KW-1133">Transmembrane helix</keyword>
<feature type="transmembrane region" description="Helical" evidence="6">
    <location>
        <begin position="35"/>
        <end position="56"/>
    </location>
</feature>
<keyword evidence="6" id="KW-0407">Ion channel</keyword>
<dbReference type="SUPFAM" id="SSF50182">
    <property type="entry name" value="Sm-like ribonucleoproteins"/>
    <property type="match status" value="1"/>
</dbReference>
<protein>
    <recommendedName>
        <fullName evidence="6">Small-conductance mechanosensitive channel</fullName>
    </recommendedName>
</protein>
<feature type="transmembrane region" description="Helical" evidence="6">
    <location>
        <begin position="76"/>
        <end position="96"/>
    </location>
</feature>
<feature type="transmembrane region" description="Helical" evidence="6">
    <location>
        <begin position="6"/>
        <end position="23"/>
    </location>
</feature>
<evidence type="ECO:0000256" key="1">
    <source>
        <dbReference type="ARBA" id="ARBA00004651"/>
    </source>
</evidence>
<dbReference type="SUPFAM" id="SSF51206">
    <property type="entry name" value="cAMP-binding domain-like"/>
    <property type="match status" value="1"/>
</dbReference>
<dbReference type="SUPFAM" id="SSF82689">
    <property type="entry name" value="Mechanosensitive channel protein MscS (YggB), C-terminal domain"/>
    <property type="match status" value="1"/>
</dbReference>
<geneLocation type="plasmid" evidence="8 9">
    <name>unnamed</name>
</geneLocation>
<dbReference type="AlphaFoldDB" id="A0A5Q0CH07"/>
<dbReference type="PANTHER" id="PTHR30221">
    <property type="entry name" value="SMALL-CONDUCTANCE MECHANOSENSITIVE CHANNEL"/>
    <property type="match status" value="1"/>
</dbReference>
<feature type="transmembrane region" description="Helical" evidence="6">
    <location>
        <begin position="108"/>
        <end position="127"/>
    </location>
</feature>
<proteinExistence type="inferred from homology"/>
<keyword evidence="6" id="KW-0997">Cell inner membrane</keyword>
<dbReference type="InterPro" id="IPR023408">
    <property type="entry name" value="MscS_beta-dom_sf"/>
</dbReference>
<dbReference type="KEGG" id="rgr:FZ934_23960"/>
<dbReference type="InterPro" id="IPR018490">
    <property type="entry name" value="cNMP-bd_dom_sf"/>
</dbReference>
<dbReference type="Gene3D" id="2.30.30.60">
    <property type="match status" value="1"/>
</dbReference>
<feature type="domain" description="Cyclic nucleotide-binding" evidence="7">
    <location>
        <begin position="339"/>
        <end position="437"/>
    </location>
</feature>
<reference evidence="8 9" key="1">
    <citation type="submission" date="2019-08" db="EMBL/GenBank/DDBJ databases">
        <title>Prosopis cineraria nodule microbiome.</title>
        <authorList>
            <person name="Ali R."/>
            <person name="Chaluvadi S.R."/>
            <person name="Wang X."/>
        </authorList>
    </citation>
    <scope>NUCLEOTIDE SEQUENCE [LARGE SCALE GENOMIC DNA]</scope>
    <source>
        <strain evidence="8 9">BG7</strain>
        <plasmid evidence="8 9">unnamed</plasmid>
    </source>
</reference>
<dbReference type="PANTHER" id="PTHR30221:SF1">
    <property type="entry name" value="SMALL-CONDUCTANCE MECHANOSENSITIVE CHANNEL"/>
    <property type="match status" value="1"/>
</dbReference>
<evidence type="ECO:0000256" key="5">
    <source>
        <dbReference type="ARBA" id="ARBA00023136"/>
    </source>
</evidence>
<sequence length="486" mass="52144">MPQDTFLLTVLINLLGVAGIVVWHLQGRSRPNERLVTQIVFFLAMTVALVFARIVPFRFDAPHLDSSGSLIVLAKILWWTHLSWATIGFVRIYIVLDGRPREARLIQDLLVAIVYLGVLLSVMAFVFGVPIGTLLATSGVFAIILGLALQNTLGDVFSGIALTLGRPYTIGDWILLPDGTEGRVVASNWRSTYLLTGAHNLVVMPNSVLAKQGLTNVSKPDETHQIVLAVRIVPTHAPALVQMVMLEALSSCNSIVQEPPSSVSLMGIDASAIDVQLYFRVMNPGQRSSARNDVIDLVYRHCNANGLVFARPLGTQVFQDGEIAAPKMSALALLRSIALFSDLTEGEREQLSAGAVEKKIAAGEELLAKGSVSGRLLLIGEGVVLLRDQGEIVARLAPGDMLGARGVIAGQTESHQALTLTPATLYEIEKSTFDNLVAGRPGLIEDLARRVGHHGSHNVSGSPPPIKSDGTRADLVHAIRVMLGGS</sequence>
<dbReference type="Gene3D" id="1.10.287.1260">
    <property type="match status" value="1"/>
</dbReference>
<comment type="subunit">
    <text evidence="6">Homoheptamer.</text>
</comment>
<dbReference type="Pfam" id="PF00027">
    <property type="entry name" value="cNMP_binding"/>
    <property type="match status" value="1"/>
</dbReference>
<comment type="subcellular location">
    <subcellularLocation>
        <location evidence="6">Cell inner membrane</location>
        <topology evidence="6">Multi-pass membrane protein</topology>
    </subcellularLocation>
    <subcellularLocation>
        <location evidence="1">Cell membrane</location>
        <topology evidence="1">Multi-pass membrane protein</topology>
    </subcellularLocation>
</comment>
<dbReference type="InterPro" id="IPR011066">
    <property type="entry name" value="MscS_channel_C_sf"/>
</dbReference>
<dbReference type="GO" id="GO:0005886">
    <property type="term" value="C:plasma membrane"/>
    <property type="evidence" value="ECO:0007669"/>
    <property type="project" value="UniProtKB-SubCell"/>
</dbReference>
<dbReference type="InterPro" id="IPR014710">
    <property type="entry name" value="RmlC-like_jellyroll"/>
</dbReference>
<evidence type="ECO:0000313" key="9">
    <source>
        <dbReference type="Proteomes" id="UP000326881"/>
    </source>
</evidence>
<dbReference type="InterPro" id="IPR000595">
    <property type="entry name" value="cNMP-bd_dom"/>
</dbReference>
<evidence type="ECO:0000256" key="3">
    <source>
        <dbReference type="ARBA" id="ARBA00022692"/>
    </source>
</evidence>
<evidence type="ECO:0000259" key="7">
    <source>
        <dbReference type="PROSITE" id="PS50042"/>
    </source>
</evidence>
<keyword evidence="5 6" id="KW-0472">Membrane</keyword>
<dbReference type="InterPro" id="IPR006685">
    <property type="entry name" value="MscS_channel_2nd"/>
</dbReference>
<comment type="similarity">
    <text evidence="6">Belongs to the MscS (TC 1.A.23) family.</text>
</comment>
<keyword evidence="3 6" id="KW-0812">Transmembrane</keyword>
<name>A0A5Q0CH07_9HYPH</name>
<evidence type="ECO:0000256" key="2">
    <source>
        <dbReference type="ARBA" id="ARBA00022475"/>
    </source>
</evidence>
<dbReference type="InterPro" id="IPR010920">
    <property type="entry name" value="LSM_dom_sf"/>
</dbReference>
<keyword evidence="2" id="KW-1003">Cell membrane</keyword>
<dbReference type="InterPro" id="IPR016846">
    <property type="entry name" value="cNMP-bd_ion_channel"/>
</dbReference>
<keyword evidence="6" id="KW-0813">Transport</keyword>
<evidence type="ECO:0000256" key="6">
    <source>
        <dbReference type="RuleBase" id="RU369025"/>
    </source>
</evidence>
<dbReference type="SMART" id="SM00100">
    <property type="entry name" value="cNMP"/>
    <property type="match status" value="1"/>
</dbReference>
<keyword evidence="8" id="KW-0614">Plasmid</keyword>
<comment type="function">
    <text evidence="6">Mechanosensitive channel that participates in the regulation of osmotic pressure changes within the cell, opening in response to stretch forces in the membrane lipid bilayer, without the need for other proteins. Contributes to normal resistance to hypoosmotic shock. Forms an ion channel of 1.0 nanosiemens conductance with a slight preference for anions.</text>
</comment>
<organism evidence="8 9">
    <name type="scientific">Rhizobium grahamii</name>
    <dbReference type="NCBI Taxonomy" id="1120045"/>
    <lineage>
        <taxon>Bacteria</taxon>
        <taxon>Pseudomonadati</taxon>
        <taxon>Pseudomonadota</taxon>
        <taxon>Alphaproteobacteria</taxon>
        <taxon>Hyphomicrobiales</taxon>
        <taxon>Rhizobiaceae</taxon>
        <taxon>Rhizobium/Agrobacterium group</taxon>
        <taxon>Rhizobium</taxon>
    </lineage>
</organism>
<dbReference type="EMBL" id="CP043499">
    <property type="protein sequence ID" value="QFY63339.1"/>
    <property type="molecule type" value="Genomic_DNA"/>
</dbReference>
<dbReference type="Gene3D" id="2.60.120.10">
    <property type="entry name" value="Jelly Rolls"/>
    <property type="match status" value="1"/>
</dbReference>
<dbReference type="Proteomes" id="UP000326881">
    <property type="component" value="Plasmid unnamed"/>
</dbReference>
<keyword evidence="6" id="KW-0406">Ion transport</keyword>
<dbReference type="InterPro" id="IPR045275">
    <property type="entry name" value="MscS_archaea/bacteria_type"/>
</dbReference>
<dbReference type="PIRSF" id="PIRSF026673">
    <property type="entry name" value="UCP026673_ion_chan"/>
    <property type="match status" value="1"/>
</dbReference>
<dbReference type="Gene3D" id="3.30.70.100">
    <property type="match status" value="1"/>
</dbReference>